<proteinExistence type="predicted"/>
<keyword evidence="2" id="KW-1185">Reference proteome</keyword>
<dbReference type="AlphaFoldDB" id="A0A550I601"/>
<dbReference type="OrthoDB" id="1448953at2"/>
<evidence type="ECO:0000313" key="2">
    <source>
        <dbReference type="Proteomes" id="UP000315131"/>
    </source>
</evidence>
<sequence>MLTIQDYNLDTEDEFKQICSVKDWIENIHDSGNFFQLPLRTLELIRRFNNLYTEVFENKETSASIINQLFITARSLETDLVRQS</sequence>
<protein>
    <submittedName>
        <fullName evidence="1">Uncharacterized protein</fullName>
    </submittedName>
</protein>
<comment type="caution">
    <text evidence="1">The sequence shown here is derived from an EMBL/GenBank/DDBJ whole genome shotgun (WGS) entry which is preliminary data.</text>
</comment>
<gene>
    <name evidence="1" type="ORF">FGM01_00525</name>
</gene>
<organism evidence="1 2">
    <name type="scientific">Christiangramia sabulilitoris</name>
    <dbReference type="NCBI Taxonomy" id="2583991"/>
    <lineage>
        <taxon>Bacteria</taxon>
        <taxon>Pseudomonadati</taxon>
        <taxon>Bacteroidota</taxon>
        <taxon>Flavobacteriia</taxon>
        <taxon>Flavobacteriales</taxon>
        <taxon>Flavobacteriaceae</taxon>
        <taxon>Christiangramia</taxon>
    </lineage>
</organism>
<dbReference type="Proteomes" id="UP000315131">
    <property type="component" value="Unassembled WGS sequence"/>
</dbReference>
<evidence type="ECO:0000313" key="1">
    <source>
        <dbReference type="EMBL" id="TRO66402.1"/>
    </source>
</evidence>
<dbReference type="RefSeq" id="WP_143409172.1">
    <property type="nucleotide sequence ID" value="NZ_VHSF01000001.1"/>
</dbReference>
<dbReference type="EMBL" id="VHSF01000001">
    <property type="protein sequence ID" value="TRO66402.1"/>
    <property type="molecule type" value="Genomic_DNA"/>
</dbReference>
<accession>A0A550I601</accession>
<reference evidence="1 2" key="1">
    <citation type="submission" date="2019-06" db="EMBL/GenBank/DDBJ databases">
        <title>Gramella sabulilitoris sp. nov., isolated from a marine sand.</title>
        <authorList>
            <person name="Yoon J.-H."/>
        </authorList>
    </citation>
    <scope>NUCLEOTIDE SEQUENCE [LARGE SCALE GENOMIC DNA]</scope>
    <source>
        <strain evidence="1 2">HSMS-1</strain>
    </source>
</reference>
<name>A0A550I601_9FLAO</name>